<dbReference type="Ensembl" id="ENSMPUT00000006996.1">
    <property type="protein sequence ID" value="ENSMPUP00000006882.1"/>
    <property type="gene ID" value="ENSMPUG00000006937.1"/>
</dbReference>
<feature type="region of interest" description="Disordered" evidence="1">
    <location>
        <begin position="139"/>
        <end position="158"/>
    </location>
</feature>
<name>M3Y6D1_MUSPF</name>
<sequence length="158" mass="16353">RRAAAAAPFCERRAAAAARRRAAEVSGFGPQRPDGEILPAADPQQPLLRQREGGGQSQLRRPRHAAPQPAQPRRPQPRALPPAPALCPPSLGPGAGLAGASVRLSSGRFVYDGHTEKSTVGGNPGVQMLELSRVWAGGLPRGRGVKGAQLPAASPPPP</sequence>
<dbReference type="EMBL" id="AEYP01093220">
    <property type="status" value="NOT_ANNOTATED_CDS"/>
    <property type="molecule type" value="Genomic_DNA"/>
</dbReference>
<dbReference type="InParanoid" id="M3Y6D1"/>
<dbReference type="AlphaFoldDB" id="M3Y6D1"/>
<evidence type="ECO:0000256" key="1">
    <source>
        <dbReference type="SAM" id="MobiDB-lite"/>
    </source>
</evidence>
<reference evidence="2" key="1">
    <citation type="submission" date="2024-06" db="UniProtKB">
        <authorList>
            <consortium name="Ensembl"/>
        </authorList>
    </citation>
    <scope>IDENTIFICATION</scope>
</reference>
<dbReference type="EMBL" id="AEYP01093222">
    <property type="status" value="NOT_ANNOTATED_CDS"/>
    <property type="molecule type" value="Genomic_DNA"/>
</dbReference>
<accession>M3Y6D1</accession>
<feature type="compositionally biased region" description="Pro residues" evidence="1">
    <location>
        <begin position="69"/>
        <end position="91"/>
    </location>
</feature>
<dbReference type="EMBL" id="AEYP01093221">
    <property type="status" value="NOT_ANNOTATED_CDS"/>
    <property type="molecule type" value="Genomic_DNA"/>
</dbReference>
<evidence type="ECO:0000313" key="2">
    <source>
        <dbReference type="Ensembl" id="ENSMPUP00000006882.1"/>
    </source>
</evidence>
<dbReference type="HOGENOM" id="CLU_1673314_0_0_1"/>
<feature type="region of interest" description="Disordered" evidence="1">
    <location>
        <begin position="20"/>
        <end position="99"/>
    </location>
</feature>
<organism evidence="2">
    <name type="scientific">Mustela putorius furo</name>
    <name type="common">European domestic ferret</name>
    <name type="synonym">Mustela furo</name>
    <dbReference type="NCBI Taxonomy" id="9669"/>
    <lineage>
        <taxon>Eukaryota</taxon>
        <taxon>Metazoa</taxon>
        <taxon>Chordata</taxon>
        <taxon>Craniata</taxon>
        <taxon>Vertebrata</taxon>
        <taxon>Euteleostomi</taxon>
        <taxon>Mammalia</taxon>
        <taxon>Eutheria</taxon>
        <taxon>Laurasiatheria</taxon>
        <taxon>Carnivora</taxon>
        <taxon>Caniformia</taxon>
        <taxon>Musteloidea</taxon>
        <taxon>Mustelidae</taxon>
        <taxon>Mustelinae</taxon>
        <taxon>Mustela</taxon>
    </lineage>
</organism>
<protein>
    <submittedName>
        <fullName evidence="2">Uncharacterized protein</fullName>
    </submittedName>
</protein>
<proteinExistence type="predicted"/>